<sequence>FFLKCLFSGVEEGKLSLAAEEGFYSDHFFLELLVVPPCRYRPINRIGDQMFTNGQTVNMQAVMKDSAIIRKLLALIAGEKIDKEEEAPEQMDQAFLTGIPGLTVTDKLYNIWVRLQTHVNIVFDSDMDKMMSEKYPGIRQVSCDFDQHQITMFLLLSLTNSSINHHSIQLNGTT</sequence>
<name>A0A6I9NGG5_9TELE</name>
<gene>
    <name evidence="2" type="primary">LOC104949534</name>
</gene>
<dbReference type="KEGG" id="ncc:104949534"/>
<dbReference type="Proteomes" id="UP000504611">
    <property type="component" value="Unplaced"/>
</dbReference>
<dbReference type="GeneID" id="104949534"/>
<evidence type="ECO:0000313" key="2">
    <source>
        <dbReference type="RefSeq" id="XP_010774203.1"/>
    </source>
</evidence>
<dbReference type="AlphaFoldDB" id="A0A6I9NGG5"/>
<protein>
    <submittedName>
        <fullName evidence="2">DNA-directed RNA polymerase I subunit RPA1-like</fullName>
    </submittedName>
</protein>
<proteinExistence type="predicted"/>
<feature type="non-terminal residue" evidence="2">
    <location>
        <position position="1"/>
    </location>
</feature>
<keyword evidence="1" id="KW-1185">Reference proteome</keyword>
<dbReference type="SUPFAM" id="SSF64484">
    <property type="entry name" value="beta and beta-prime subunits of DNA dependent RNA-polymerase"/>
    <property type="match status" value="1"/>
</dbReference>
<evidence type="ECO:0000313" key="1">
    <source>
        <dbReference type="Proteomes" id="UP000504611"/>
    </source>
</evidence>
<dbReference type="OrthoDB" id="270392at2759"/>
<reference evidence="2" key="1">
    <citation type="submission" date="2025-08" db="UniProtKB">
        <authorList>
            <consortium name="RefSeq"/>
        </authorList>
    </citation>
    <scope>IDENTIFICATION</scope>
    <source>
        <tissue evidence="2">Muscle</tissue>
    </source>
</reference>
<accession>A0A6I9NGG5</accession>
<organism evidence="1 2">
    <name type="scientific">Notothenia coriiceps</name>
    <name type="common">black rockcod</name>
    <dbReference type="NCBI Taxonomy" id="8208"/>
    <lineage>
        <taxon>Eukaryota</taxon>
        <taxon>Metazoa</taxon>
        <taxon>Chordata</taxon>
        <taxon>Craniata</taxon>
        <taxon>Vertebrata</taxon>
        <taxon>Euteleostomi</taxon>
        <taxon>Actinopterygii</taxon>
        <taxon>Neopterygii</taxon>
        <taxon>Teleostei</taxon>
        <taxon>Neoteleostei</taxon>
        <taxon>Acanthomorphata</taxon>
        <taxon>Eupercaria</taxon>
        <taxon>Perciformes</taxon>
        <taxon>Notothenioidei</taxon>
        <taxon>Nototheniidae</taxon>
        <taxon>Notothenia</taxon>
    </lineage>
</organism>
<dbReference type="RefSeq" id="XP_010774203.1">
    <property type="nucleotide sequence ID" value="XM_010775901.1"/>
</dbReference>